<dbReference type="PROSITE" id="PS50848">
    <property type="entry name" value="START"/>
    <property type="match status" value="1"/>
</dbReference>
<evidence type="ECO:0000256" key="14">
    <source>
        <dbReference type="ARBA" id="ARBA00070345"/>
    </source>
</evidence>
<evidence type="ECO:0000256" key="8">
    <source>
        <dbReference type="ARBA" id="ARBA00022990"/>
    </source>
</evidence>
<evidence type="ECO:0000256" key="3">
    <source>
        <dbReference type="ARBA" id="ARBA00004496"/>
    </source>
</evidence>
<dbReference type="SMART" id="SM00234">
    <property type="entry name" value="START"/>
    <property type="match status" value="1"/>
</dbReference>
<dbReference type="GeneTree" id="ENSGT00940000165821"/>
<evidence type="ECO:0000256" key="5">
    <source>
        <dbReference type="ARBA" id="ARBA00022490"/>
    </source>
</evidence>
<evidence type="ECO:0000256" key="10">
    <source>
        <dbReference type="ARBA" id="ARBA00023069"/>
    </source>
</evidence>
<dbReference type="InterPro" id="IPR023393">
    <property type="entry name" value="START-like_dom_sf"/>
</dbReference>
<evidence type="ECO:0000313" key="19">
    <source>
        <dbReference type="Proteomes" id="UP000261540"/>
    </source>
</evidence>
<dbReference type="Gene3D" id="3.30.530.20">
    <property type="match status" value="1"/>
</dbReference>
<sequence length="291" mass="33064">MSLQSTVIPDESVFAEFRAQCLSTENWLCKYNTCDMEVWTEMAPGNGSSASKVHKIKCRRVIQDVSAATMYDVLHDSQFRVKWDPTMLESFDIGRLSANTDVGYYSWLCPKPLKNRDVVTLRSWRVKDDEYLIINYSVMHPKYPPRTDLVRAVSIITGYMLKVTGPNSCVFFYLSQGDPKGSIPKWLVNKASQVLAPKVRPALYTYFPCCTMRAVGRGGEGMFIEYFHCTQHLFCLNMGSFNDNVMSDTPSVHIYFYLTHLSKATYSTAVVFNPVPDSPPAECFHSSPHCF</sequence>
<evidence type="ECO:0000313" key="18">
    <source>
        <dbReference type="Ensembl" id="ENSPKIP00000011632.1"/>
    </source>
</evidence>
<dbReference type="GO" id="GO:0031514">
    <property type="term" value="C:motile cilium"/>
    <property type="evidence" value="ECO:0007669"/>
    <property type="project" value="UniProtKB-SubCell"/>
</dbReference>
<dbReference type="Proteomes" id="UP000261540">
    <property type="component" value="Unplaced"/>
</dbReference>
<dbReference type="AlphaFoldDB" id="A0A3B3QYM8"/>
<dbReference type="FunFam" id="3.30.530.20:FF:000008">
    <property type="entry name" value="START domain containing 10"/>
    <property type="match status" value="1"/>
</dbReference>
<keyword evidence="19" id="KW-1185">Reference proteome</keyword>
<keyword evidence="5" id="KW-0963">Cytoplasm</keyword>
<evidence type="ECO:0000256" key="1">
    <source>
        <dbReference type="ARBA" id="ARBA00004230"/>
    </source>
</evidence>
<organism evidence="18 19">
    <name type="scientific">Paramormyrops kingsleyae</name>
    <dbReference type="NCBI Taxonomy" id="1676925"/>
    <lineage>
        <taxon>Eukaryota</taxon>
        <taxon>Metazoa</taxon>
        <taxon>Chordata</taxon>
        <taxon>Craniata</taxon>
        <taxon>Vertebrata</taxon>
        <taxon>Euteleostomi</taxon>
        <taxon>Actinopterygii</taxon>
        <taxon>Neopterygii</taxon>
        <taxon>Teleostei</taxon>
        <taxon>Osteoglossocephala</taxon>
        <taxon>Osteoglossomorpha</taxon>
        <taxon>Osteoglossiformes</taxon>
        <taxon>Mormyridae</taxon>
        <taxon>Paramormyrops</taxon>
    </lineage>
</organism>
<feature type="domain" description="START" evidence="17">
    <location>
        <begin position="35"/>
        <end position="191"/>
    </location>
</feature>
<dbReference type="GO" id="GO:0016020">
    <property type="term" value="C:membrane"/>
    <property type="evidence" value="ECO:0007669"/>
    <property type="project" value="UniProtKB-SubCell"/>
</dbReference>
<comment type="subcellular location">
    <subcellularLocation>
        <location evidence="1">Cell projection</location>
        <location evidence="1">Cilium</location>
        <location evidence="1">Flagellum</location>
    </subcellularLocation>
    <subcellularLocation>
        <location evidence="3">Cytoplasm</location>
    </subcellularLocation>
    <subcellularLocation>
        <location evidence="2">Membrane</location>
    </subcellularLocation>
</comment>
<evidence type="ECO:0000256" key="15">
    <source>
        <dbReference type="ARBA" id="ARBA00076937"/>
    </source>
</evidence>
<accession>A0A3B3QYM8</accession>
<evidence type="ECO:0000256" key="4">
    <source>
        <dbReference type="ARBA" id="ARBA00022448"/>
    </source>
</evidence>
<evidence type="ECO:0000256" key="16">
    <source>
        <dbReference type="ARBA" id="ARBA00080073"/>
    </source>
</evidence>
<evidence type="ECO:0000256" key="9">
    <source>
        <dbReference type="ARBA" id="ARBA00023055"/>
    </source>
</evidence>
<evidence type="ECO:0000256" key="13">
    <source>
        <dbReference type="ARBA" id="ARBA00023273"/>
    </source>
</evidence>
<dbReference type="InterPro" id="IPR041951">
    <property type="entry name" value="STARD10_START"/>
</dbReference>
<reference evidence="18" key="1">
    <citation type="submission" date="2025-08" db="UniProtKB">
        <authorList>
            <consortium name="Ensembl"/>
        </authorList>
    </citation>
    <scope>IDENTIFICATION</scope>
</reference>
<dbReference type="PANTHER" id="PTHR19308:SF33">
    <property type="entry name" value="START DOMAIN CONTAINING 10"/>
    <property type="match status" value="1"/>
</dbReference>
<evidence type="ECO:0000256" key="2">
    <source>
        <dbReference type="ARBA" id="ARBA00004370"/>
    </source>
</evidence>
<name>A0A3B3QYM8_9TELE</name>
<evidence type="ECO:0000256" key="6">
    <source>
        <dbReference type="ARBA" id="ARBA00022553"/>
    </source>
</evidence>
<keyword evidence="9" id="KW-0445">Lipid transport</keyword>
<proteinExistence type="predicted"/>
<dbReference type="InterPro" id="IPR002913">
    <property type="entry name" value="START_lipid-bd_dom"/>
</dbReference>
<keyword evidence="6" id="KW-0597">Phosphoprotein</keyword>
<keyword evidence="10" id="KW-0969">Cilium</keyword>
<protein>
    <recommendedName>
        <fullName evidence="14">START domain-containing protein 10</fullName>
    </recommendedName>
    <alternativeName>
        <fullName evidence="15">PCTP-like protein</fullName>
    </alternativeName>
    <alternativeName>
        <fullName evidence="16">StAR-related lipid transfer protein 10</fullName>
    </alternativeName>
</protein>
<dbReference type="Pfam" id="PF01852">
    <property type="entry name" value="START"/>
    <property type="match status" value="1"/>
</dbReference>
<dbReference type="STRING" id="1676925.ENSPKIP00000011632"/>
<dbReference type="GO" id="GO:0005829">
    <property type="term" value="C:cytosol"/>
    <property type="evidence" value="ECO:0007669"/>
    <property type="project" value="UniProtKB-ARBA"/>
</dbReference>
<evidence type="ECO:0000259" key="17">
    <source>
        <dbReference type="PROSITE" id="PS50848"/>
    </source>
</evidence>
<evidence type="ECO:0000256" key="7">
    <source>
        <dbReference type="ARBA" id="ARBA00022846"/>
    </source>
</evidence>
<evidence type="ECO:0000256" key="12">
    <source>
        <dbReference type="ARBA" id="ARBA00023136"/>
    </source>
</evidence>
<keyword evidence="4" id="KW-0813">Transport</keyword>
<keyword evidence="13" id="KW-0966">Cell projection</keyword>
<keyword evidence="11" id="KW-0446">Lipid-binding</keyword>
<dbReference type="GO" id="GO:0006869">
    <property type="term" value="P:lipid transport"/>
    <property type="evidence" value="ECO:0007669"/>
    <property type="project" value="UniProtKB-KW"/>
</dbReference>
<keyword evidence="8" id="KW-0007">Acetylation</keyword>
<dbReference type="InterPro" id="IPR051213">
    <property type="entry name" value="START_lipid_transfer"/>
</dbReference>
<dbReference type="CDD" id="cd08871">
    <property type="entry name" value="START_STARD10-like"/>
    <property type="match status" value="1"/>
</dbReference>
<dbReference type="GO" id="GO:0008289">
    <property type="term" value="F:lipid binding"/>
    <property type="evidence" value="ECO:0007669"/>
    <property type="project" value="UniProtKB-KW"/>
</dbReference>
<dbReference type="PANTHER" id="PTHR19308">
    <property type="entry name" value="PHOSPHATIDYLCHOLINE TRANSFER PROTEIN"/>
    <property type="match status" value="1"/>
</dbReference>
<keyword evidence="7" id="KW-0282">Flagellum</keyword>
<reference evidence="18" key="2">
    <citation type="submission" date="2025-09" db="UniProtKB">
        <authorList>
            <consortium name="Ensembl"/>
        </authorList>
    </citation>
    <scope>IDENTIFICATION</scope>
</reference>
<dbReference type="SUPFAM" id="SSF55961">
    <property type="entry name" value="Bet v1-like"/>
    <property type="match status" value="1"/>
</dbReference>
<evidence type="ECO:0000256" key="11">
    <source>
        <dbReference type="ARBA" id="ARBA00023121"/>
    </source>
</evidence>
<keyword evidence="12" id="KW-0472">Membrane</keyword>
<dbReference type="Ensembl" id="ENSPKIT00000023580.1">
    <property type="protein sequence ID" value="ENSPKIP00000011632.1"/>
    <property type="gene ID" value="ENSPKIG00000018631.1"/>
</dbReference>